<dbReference type="Gene3D" id="3.40.50.150">
    <property type="entry name" value="Vaccinia Virus protein VP39"/>
    <property type="match status" value="1"/>
</dbReference>
<comment type="catalytic activity">
    <reaction evidence="10">
        <text>N-terminal L-alanyl-L-prolyl-L-lysyl-[protein] + 3 S-adenosyl-L-methionine = N-terminal N,N,N-trimethyl-L-alanyl-L-prolyl-L-lysyl-[protein] + 3 S-adenosyl-L-homocysteine + 3 H(+)</text>
        <dbReference type="Rhea" id="RHEA:54712"/>
        <dbReference type="Rhea" id="RHEA-COMP:13785"/>
        <dbReference type="Rhea" id="RHEA-COMP:13971"/>
        <dbReference type="ChEBI" id="CHEBI:15378"/>
        <dbReference type="ChEBI" id="CHEBI:57856"/>
        <dbReference type="ChEBI" id="CHEBI:59789"/>
        <dbReference type="ChEBI" id="CHEBI:138057"/>
        <dbReference type="ChEBI" id="CHEBI:138315"/>
        <dbReference type="EC" id="2.1.1.244"/>
    </reaction>
</comment>
<organism evidence="12 13">
    <name type="scientific">Ichthyophthirius multifiliis</name>
    <name type="common">White spot disease agent</name>
    <name type="synonym">Ich</name>
    <dbReference type="NCBI Taxonomy" id="5932"/>
    <lineage>
        <taxon>Eukaryota</taxon>
        <taxon>Sar</taxon>
        <taxon>Alveolata</taxon>
        <taxon>Ciliophora</taxon>
        <taxon>Intramacronucleata</taxon>
        <taxon>Oligohymenophorea</taxon>
        <taxon>Hymenostomatida</taxon>
        <taxon>Ophryoglenina</taxon>
        <taxon>Ichthyophthirius</taxon>
    </lineage>
</organism>
<dbReference type="Proteomes" id="UP000008983">
    <property type="component" value="Unassembled WGS sequence"/>
</dbReference>
<evidence type="ECO:0000313" key="12">
    <source>
        <dbReference type="EMBL" id="EGR29557.1"/>
    </source>
</evidence>
<dbReference type="PANTHER" id="PTHR12753">
    <property type="entry name" value="AD-003 - RELATED"/>
    <property type="match status" value="1"/>
</dbReference>
<dbReference type="GeneID" id="14905655"/>
<gene>
    <name evidence="12" type="ORF">IMG5_153290</name>
</gene>
<dbReference type="OMA" id="PVRMYCL"/>
<protein>
    <recommendedName>
        <fullName evidence="6">Alpha N-terminal protein methyltransferase 1</fullName>
        <ecNumber evidence="5">2.1.1.244</ecNumber>
    </recommendedName>
    <alternativeName>
        <fullName evidence="7">X-Pro-Lys N-terminal protein methyltransferase 1</fullName>
    </alternativeName>
</protein>
<evidence type="ECO:0000256" key="9">
    <source>
        <dbReference type="ARBA" id="ARBA00047885"/>
    </source>
</evidence>
<comment type="similarity">
    <text evidence="1">Belongs to the methyltransferase superfamily. NTM1 family.</text>
</comment>
<evidence type="ECO:0000256" key="1">
    <source>
        <dbReference type="ARBA" id="ARBA00009059"/>
    </source>
</evidence>
<evidence type="ECO:0000256" key="5">
    <source>
        <dbReference type="ARBA" id="ARBA00039112"/>
    </source>
</evidence>
<dbReference type="EC" id="2.1.1.244" evidence="5"/>
<evidence type="ECO:0000256" key="2">
    <source>
        <dbReference type="ARBA" id="ARBA00022603"/>
    </source>
</evidence>
<dbReference type="PIRSF" id="PIRSF016958">
    <property type="entry name" value="DUF858_MeTrfase_lik"/>
    <property type="match status" value="1"/>
</dbReference>
<evidence type="ECO:0000256" key="3">
    <source>
        <dbReference type="ARBA" id="ARBA00022679"/>
    </source>
</evidence>
<feature type="binding site" evidence="11">
    <location>
        <position position="79"/>
    </location>
    <ligand>
        <name>S-adenosyl-L-methionine</name>
        <dbReference type="ChEBI" id="CHEBI:59789"/>
    </ligand>
</feature>
<dbReference type="eggNOG" id="KOG3178">
    <property type="taxonomic scope" value="Eukaryota"/>
</dbReference>
<dbReference type="InterPro" id="IPR008576">
    <property type="entry name" value="MeTrfase_NTM1"/>
</dbReference>
<sequence>MWEVELNGKQHPNVVNKIGSIAQWYLKAAQYWENTEATTNGVLGGFGILHEPDIHDSNEFLDFLNKNFGLQYGRVIDCGAGTGRITKELLLKHFQTVDVVDQNPKYIEHMAQEFNSNPQVQLYITSGLQSLNFTELYDCIWIQWVSNYLTDDDFINFLTRCKNALKKNVNLKTCLFTLLYFCKQFYIKGIIIVKENIANSGFVVDKEDNSVTRSEQLFLELFNQVQLVLVADQLQSNFPKELFKVKSYALMSQY</sequence>
<dbReference type="Pfam" id="PF05891">
    <property type="entry name" value="Methyltransf_PK"/>
    <property type="match status" value="2"/>
</dbReference>
<dbReference type="SUPFAM" id="SSF53335">
    <property type="entry name" value="S-adenosyl-L-methionine-dependent methyltransferases"/>
    <property type="match status" value="1"/>
</dbReference>
<comment type="catalytic activity">
    <reaction evidence="8">
        <text>N-terminal L-seryl-L-prolyl-L-lysyl-[protein] + 3 S-adenosyl-L-methionine = N-terminal N,N,N-trimethyl-L-seryl-L-prolyl-L-lysyl-[protein] + 3 S-adenosyl-L-homocysteine + 3 H(+)</text>
        <dbReference type="Rhea" id="RHEA:54724"/>
        <dbReference type="Rhea" id="RHEA-COMP:13789"/>
        <dbReference type="Rhea" id="RHEA-COMP:13973"/>
        <dbReference type="ChEBI" id="CHEBI:15378"/>
        <dbReference type="ChEBI" id="CHEBI:57856"/>
        <dbReference type="ChEBI" id="CHEBI:59789"/>
        <dbReference type="ChEBI" id="CHEBI:138061"/>
        <dbReference type="ChEBI" id="CHEBI:138317"/>
        <dbReference type="EC" id="2.1.1.244"/>
    </reaction>
</comment>
<evidence type="ECO:0000256" key="6">
    <source>
        <dbReference type="ARBA" id="ARBA00039449"/>
    </source>
</evidence>
<dbReference type="InParanoid" id="G0QYY6"/>
<evidence type="ECO:0000313" key="13">
    <source>
        <dbReference type="Proteomes" id="UP000008983"/>
    </source>
</evidence>
<evidence type="ECO:0000256" key="10">
    <source>
        <dbReference type="ARBA" id="ARBA00048167"/>
    </source>
</evidence>
<dbReference type="RefSeq" id="XP_004030793.1">
    <property type="nucleotide sequence ID" value="XM_004030745.1"/>
</dbReference>
<evidence type="ECO:0000256" key="8">
    <source>
        <dbReference type="ARBA" id="ARBA00047306"/>
    </source>
</evidence>
<dbReference type="AlphaFoldDB" id="G0QYY6"/>
<keyword evidence="2" id="KW-0489">Methyltransferase</keyword>
<dbReference type="GO" id="GO:0071885">
    <property type="term" value="F:N-terminal protein N-methyltransferase activity"/>
    <property type="evidence" value="ECO:0007669"/>
    <property type="project" value="UniProtKB-EC"/>
</dbReference>
<dbReference type="CDD" id="cd02440">
    <property type="entry name" value="AdoMet_MTases"/>
    <property type="match status" value="1"/>
</dbReference>
<name>G0QYY6_ICHMU</name>
<reference evidence="12 13" key="1">
    <citation type="submission" date="2011-07" db="EMBL/GenBank/DDBJ databases">
        <authorList>
            <person name="Coyne R."/>
            <person name="Brami D."/>
            <person name="Johnson J."/>
            <person name="Hostetler J."/>
            <person name="Hannick L."/>
            <person name="Clark T."/>
            <person name="Cassidy-Hanley D."/>
            <person name="Inman J."/>
        </authorList>
    </citation>
    <scope>NUCLEOTIDE SEQUENCE [LARGE SCALE GENOMIC DNA]</scope>
    <source>
        <strain evidence="12 13">G5</strain>
    </source>
</reference>
<dbReference type="STRING" id="857967.G0QYY6"/>
<dbReference type="PANTHER" id="PTHR12753:SF0">
    <property type="entry name" value="ALPHA N-TERMINAL PROTEIN METHYLTRANSFERASE 1"/>
    <property type="match status" value="1"/>
</dbReference>
<evidence type="ECO:0000256" key="7">
    <source>
        <dbReference type="ARBA" id="ARBA00043129"/>
    </source>
</evidence>
<feature type="binding site" evidence="11">
    <location>
        <position position="84"/>
    </location>
    <ligand>
        <name>S-adenosyl-L-methionine</name>
        <dbReference type="ChEBI" id="CHEBI:59789"/>
    </ligand>
</feature>
<dbReference type="OrthoDB" id="1298661at2759"/>
<evidence type="ECO:0000256" key="11">
    <source>
        <dbReference type="PIRSR" id="PIRSR016958-1"/>
    </source>
</evidence>
<dbReference type="GO" id="GO:0032259">
    <property type="term" value="P:methylation"/>
    <property type="evidence" value="ECO:0007669"/>
    <property type="project" value="UniProtKB-KW"/>
</dbReference>
<comment type="catalytic activity">
    <reaction evidence="9">
        <text>N-terminal L-prolyl-L-prolyl-L-lysyl-[protein] + 2 S-adenosyl-L-methionine = N-terminal N,N-dimethyl-L-prolyl-L-prolyl-L-lysyl-[protein] + 2 S-adenosyl-L-homocysteine + 2 H(+)</text>
        <dbReference type="Rhea" id="RHEA:54736"/>
        <dbReference type="Rhea" id="RHEA-COMP:13787"/>
        <dbReference type="Rhea" id="RHEA-COMP:13974"/>
        <dbReference type="ChEBI" id="CHEBI:15378"/>
        <dbReference type="ChEBI" id="CHEBI:57856"/>
        <dbReference type="ChEBI" id="CHEBI:59789"/>
        <dbReference type="ChEBI" id="CHEBI:138059"/>
        <dbReference type="ChEBI" id="CHEBI:138318"/>
        <dbReference type="EC" id="2.1.1.244"/>
    </reaction>
</comment>
<keyword evidence="13" id="KW-1185">Reference proteome</keyword>
<feature type="binding site" evidence="11">
    <location>
        <begin position="128"/>
        <end position="129"/>
    </location>
    <ligand>
        <name>S-adenosyl-L-methionine</name>
        <dbReference type="ChEBI" id="CHEBI:59789"/>
    </ligand>
</feature>
<dbReference type="GO" id="GO:0005737">
    <property type="term" value="C:cytoplasm"/>
    <property type="evidence" value="ECO:0007669"/>
    <property type="project" value="TreeGrafter"/>
</dbReference>
<dbReference type="InterPro" id="IPR029063">
    <property type="entry name" value="SAM-dependent_MTases_sf"/>
</dbReference>
<keyword evidence="4 11" id="KW-0949">S-adenosyl-L-methionine</keyword>
<accession>G0QYY6</accession>
<proteinExistence type="inferred from homology"/>
<keyword evidence="3 12" id="KW-0808">Transferase</keyword>
<evidence type="ECO:0000256" key="4">
    <source>
        <dbReference type="ARBA" id="ARBA00022691"/>
    </source>
</evidence>
<dbReference type="EMBL" id="GL984132">
    <property type="protein sequence ID" value="EGR29557.1"/>
    <property type="molecule type" value="Genomic_DNA"/>
</dbReference>
<feature type="binding site" evidence="11">
    <location>
        <position position="143"/>
    </location>
    <ligand>
        <name>S-adenosyl-L-methionine</name>
        <dbReference type="ChEBI" id="CHEBI:59789"/>
    </ligand>
</feature>